<keyword evidence="3" id="KW-0804">Transcription</keyword>
<keyword evidence="2" id="KW-0805">Transcription regulation</keyword>
<sequence>MGSNSIYGRNNNNNNNNGVRQYIRSKVPRLRWTPDLHLCFVNAIERLGGQEKATPKLVLQLMDVRGLTISHVKSHLQMYRSMKSDANRQDRSIEQERKQSSYDQFFMPTKRARIEKISCCMRKKNINDNEEECSQRRIRESVSNPYSEYDYMQNLAEKRIKFQEKNIFSVQFQNSAQEKSSVLVESDFFKVEDGRELVRVSKSDKLNIGGCELSLSLSLHHPSFKDSNSNNNNNNNNNVSCTSEISEAISSYSDRSRSSNAFHEVNLDLSIAPFGA</sequence>
<evidence type="ECO:0000313" key="6">
    <source>
        <dbReference type="EMBL" id="KAL3830721.1"/>
    </source>
</evidence>
<dbReference type="InterPro" id="IPR001005">
    <property type="entry name" value="SANT/Myb"/>
</dbReference>
<dbReference type="Proteomes" id="UP001634393">
    <property type="component" value="Unassembled WGS sequence"/>
</dbReference>
<dbReference type="InterPro" id="IPR046955">
    <property type="entry name" value="PHR1-like"/>
</dbReference>
<comment type="subcellular location">
    <subcellularLocation>
        <location evidence="1">Nucleus</location>
    </subcellularLocation>
</comment>
<dbReference type="PANTHER" id="PTHR31314:SF188">
    <property type="entry name" value="TRANSCRIPTION FACTOR KAN2 ISOFORM X1-RELATED"/>
    <property type="match status" value="1"/>
</dbReference>
<dbReference type="InterPro" id="IPR006447">
    <property type="entry name" value="Myb_dom_plants"/>
</dbReference>
<accession>A0ABD3T1E1</accession>
<keyword evidence="7" id="KW-1185">Reference proteome</keyword>
<comment type="caution">
    <text evidence="6">The sequence shown here is derived from an EMBL/GenBank/DDBJ whole genome shotgun (WGS) entry which is preliminary data.</text>
</comment>
<gene>
    <name evidence="6" type="ORF">ACJIZ3_019523</name>
</gene>
<feature type="domain" description="HTH myb-type" evidence="5">
    <location>
        <begin position="24"/>
        <end position="84"/>
    </location>
</feature>
<dbReference type="PROSITE" id="PS51294">
    <property type="entry name" value="HTH_MYB"/>
    <property type="match status" value="1"/>
</dbReference>
<dbReference type="EMBL" id="JBJXBP010000005">
    <property type="protein sequence ID" value="KAL3830721.1"/>
    <property type="molecule type" value="Genomic_DNA"/>
</dbReference>
<dbReference type="GO" id="GO:0005634">
    <property type="term" value="C:nucleus"/>
    <property type="evidence" value="ECO:0007669"/>
    <property type="project" value="UniProtKB-SubCell"/>
</dbReference>
<dbReference type="Pfam" id="PF00249">
    <property type="entry name" value="Myb_DNA-binding"/>
    <property type="match status" value="1"/>
</dbReference>
<dbReference type="InterPro" id="IPR009057">
    <property type="entry name" value="Homeodomain-like_sf"/>
</dbReference>
<name>A0ABD3T1E1_9LAMI</name>
<evidence type="ECO:0000256" key="1">
    <source>
        <dbReference type="ARBA" id="ARBA00004123"/>
    </source>
</evidence>
<dbReference type="SUPFAM" id="SSF46689">
    <property type="entry name" value="Homeodomain-like"/>
    <property type="match status" value="1"/>
</dbReference>
<dbReference type="Gene3D" id="1.10.10.60">
    <property type="entry name" value="Homeodomain-like"/>
    <property type="match status" value="1"/>
</dbReference>
<evidence type="ECO:0000313" key="7">
    <source>
        <dbReference type="Proteomes" id="UP001634393"/>
    </source>
</evidence>
<dbReference type="NCBIfam" id="TIGR01557">
    <property type="entry name" value="myb_SHAQKYF"/>
    <property type="match status" value="1"/>
</dbReference>
<evidence type="ECO:0000256" key="2">
    <source>
        <dbReference type="ARBA" id="ARBA00023015"/>
    </source>
</evidence>
<evidence type="ECO:0000259" key="5">
    <source>
        <dbReference type="PROSITE" id="PS51294"/>
    </source>
</evidence>
<dbReference type="PANTHER" id="PTHR31314">
    <property type="entry name" value="MYB FAMILY TRANSCRIPTION FACTOR PHL7-LIKE"/>
    <property type="match status" value="1"/>
</dbReference>
<organism evidence="6 7">
    <name type="scientific">Penstemon smallii</name>
    <dbReference type="NCBI Taxonomy" id="265156"/>
    <lineage>
        <taxon>Eukaryota</taxon>
        <taxon>Viridiplantae</taxon>
        <taxon>Streptophyta</taxon>
        <taxon>Embryophyta</taxon>
        <taxon>Tracheophyta</taxon>
        <taxon>Spermatophyta</taxon>
        <taxon>Magnoliopsida</taxon>
        <taxon>eudicotyledons</taxon>
        <taxon>Gunneridae</taxon>
        <taxon>Pentapetalae</taxon>
        <taxon>asterids</taxon>
        <taxon>lamiids</taxon>
        <taxon>Lamiales</taxon>
        <taxon>Plantaginaceae</taxon>
        <taxon>Cheloneae</taxon>
        <taxon>Penstemon</taxon>
    </lineage>
</organism>
<proteinExistence type="predicted"/>
<evidence type="ECO:0000256" key="4">
    <source>
        <dbReference type="ARBA" id="ARBA00023242"/>
    </source>
</evidence>
<dbReference type="InterPro" id="IPR017930">
    <property type="entry name" value="Myb_dom"/>
</dbReference>
<evidence type="ECO:0000256" key="3">
    <source>
        <dbReference type="ARBA" id="ARBA00023163"/>
    </source>
</evidence>
<dbReference type="FunFam" id="1.10.10.60:FF:000002">
    <property type="entry name" value="Myb family transcription factor"/>
    <property type="match status" value="1"/>
</dbReference>
<reference evidence="6 7" key="1">
    <citation type="submission" date="2024-12" db="EMBL/GenBank/DDBJ databases">
        <title>The unique morphological basis and parallel evolutionary history of personate flowers in Penstemon.</title>
        <authorList>
            <person name="Depatie T.H."/>
            <person name="Wessinger C.A."/>
        </authorList>
    </citation>
    <scope>NUCLEOTIDE SEQUENCE [LARGE SCALE GENOMIC DNA]</scope>
    <source>
        <strain evidence="6">WTNN_2</strain>
        <tissue evidence="6">Leaf</tissue>
    </source>
</reference>
<dbReference type="AlphaFoldDB" id="A0ABD3T1E1"/>
<protein>
    <recommendedName>
        <fullName evidence="5">HTH myb-type domain-containing protein</fullName>
    </recommendedName>
</protein>
<keyword evidence="4" id="KW-0539">Nucleus</keyword>